<accession>A0A7T3KCD6</accession>
<evidence type="ECO:0000256" key="1">
    <source>
        <dbReference type="SAM" id="MobiDB-lite"/>
    </source>
</evidence>
<evidence type="ECO:0000259" key="2">
    <source>
        <dbReference type="Pfam" id="PF10979"/>
    </source>
</evidence>
<protein>
    <recommendedName>
        <fullName evidence="2">DUF2786 domain-containing protein</fullName>
    </recommendedName>
</protein>
<dbReference type="EMBL" id="MW055913">
    <property type="protein sequence ID" value="QPX62589.1"/>
    <property type="molecule type" value="Genomic_DNA"/>
</dbReference>
<feature type="region of interest" description="Disordered" evidence="1">
    <location>
        <begin position="323"/>
        <end position="372"/>
    </location>
</feature>
<evidence type="ECO:0000313" key="3">
    <source>
        <dbReference type="EMBL" id="QPX62589.1"/>
    </source>
</evidence>
<dbReference type="InterPro" id="IPR024498">
    <property type="entry name" value="DUF2786"/>
</dbReference>
<feature type="compositionally biased region" description="Low complexity" evidence="1">
    <location>
        <begin position="343"/>
        <end position="352"/>
    </location>
</feature>
<evidence type="ECO:0000313" key="4">
    <source>
        <dbReference type="Proteomes" id="UP000595472"/>
    </source>
</evidence>
<dbReference type="RefSeq" id="YP_010648528.1">
    <property type="nucleotide sequence ID" value="NC_070760.1"/>
</dbReference>
<dbReference type="KEGG" id="vg:77923968"/>
<reference evidence="3 4" key="1">
    <citation type="submission" date="2020-10" db="EMBL/GenBank/DDBJ databases">
        <authorList>
            <person name="Abad L.A."/>
            <person name="Alter J."/>
            <person name="Becerra C.Y."/>
            <person name="Boehle J."/>
            <person name="Bustos B."/>
            <person name="Connatser B.I."/>
            <person name="Cutright B."/>
            <person name="Gavin J."/>
            <person name="Gomez A.P."/>
            <person name="Grabar K."/>
            <person name="Hur E.Y."/>
            <person name="Ioh M.T."/>
            <person name="Joya-Campos L."/>
            <person name="Lauhon H.N."/>
            <person name="Lee S."/>
            <person name="Maranan R.T."/>
            <person name="Park Y.G."/>
            <person name="Priest M."/>
            <person name="Samuels S.O."/>
            <person name="Sarameh Y.J."/>
            <person name="Schreiber J.M."/>
            <person name="Shepard L."/>
            <person name="Sheth K.J."/>
            <person name="Silva C.A."/>
            <person name="Smyers G.M."/>
            <person name="Tam S."/>
            <person name="Tamura C.M."/>
            <person name="Wucher D.E."/>
            <person name="Donachie S.P."/>
            <person name="Reed F.A."/>
            <person name="Palecanda S."/>
            <person name="Chong R.A."/>
            <person name="Porter M.L."/>
            <person name="Garlena R.A."/>
            <person name="Russell D.A."/>
            <person name="Jacobs-Sera D."/>
            <person name="Hatfull G.F."/>
        </authorList>
    </citation>
    <scope>NUCLEOTIDE SEQUENCE [LARGE SCALE GENOMIC DNA]</scope>
</reference>
<dbReference type="GeneID" id="77923968"/>
<gene>
    <name evidence="3" type="primary">37</name>
    <name evidence="3" type="ORF">SEA_WOLLYPOG_37</name>
</gene>
<proteinExistence type="predicted"/>
<feature type="compositionally biased region" description="Basic and acidic residues" evidence="1">
    <location>
        <begin position="323"/>
        <end position="342"/>
    </location>
</feature>
<keyword evidence="4" id="KW-1185">Reference proteome</keyword>
<dbReference type="Pfam" id="PF10979">
    <property type="entry name" value="DUF2786"/>
    <property type="match status" value="1"/>
</dbReference>
<organism evidence="3 4">
    <name type="scientific">Arthrobacter phage Wollypog</name>
    <dbReference type="NCBI Taxonomy" id="2790985"/>
    <lineage>
        <taxon>Viruses</taxon>
        <taxon>Duplodnaviria</taxon>
        <taxon>Heunggongvirae</taxon>
        <taxon>Uroviricota</taxon>
        <taxon>Caudoviricetes</taxon>
        <taxon>Wollypogvirus</taxon>
        <taxon>Wollypogvirus wollypog</taxon>
    </lineage>
</organism>
<feature type="region of interest" description="Disordered" evidence="1">
    <location>
        <begin position="274"/>
        <end position="296"/>
    </location>
</feature>
<feature type="domain" description="DUF2786" evidence="2">
    <location>
        <begin position="5"/>
        <end position="45"/>
    </location>
</feature>
<feature type="compositionally biased region" description="Basic and acidic residues" evidence="1">
    <location>
        <begin position="280"/>
        <end position="296"/>
    </location>
</feature>
<sequence length="372" mass="42964">MAEEKVLELVRNLLARAEHPNTPAPEAELCFKQADKLMFKHAIDEAFLRSKQSESERKTPIQKKFQMTSEGTMEFWPEMRTVLGEVASANRCRAVVSHYAGGEITLVGFKDDVEWTEMLFTSIYFSFVRQINPKWDTSTSYDANVYNFKVAGYKWRDINAISKANGGPDYEKYEEDWFGRMRGTGKITGQMIGAYKRHAKLIGDTNIVSTQSHDAYRRQFTSAFCNTINRRLAAIAREQEKDADSIPGAALALVDARKVVDEEFYNLFPQFRPMSEEEQERQRQAIREQRERERAAREEMLAAMTEKQRYEFLEKEQRAARRAAQRDRRYWEKNSMRYDSSAHARGSSAAASVDLNKPGAGVKRSAERKEIR</sequence>
<dbReference type="Proteomes" id="UP000595472">
    <property type="component" value="Segment"/>
</dbReference>
<name>A0A7T3KCD6_9CAUD</name>